<dbReference type="OrthoDB" id="242138at2"/>
<dbReference type="InterPro" id="IPR041289">
    <property type="entry name" value="Bact_RF_family3"/>
</dbReference>
<evidence type="ECO:0000313" key="2">
    <source>
        <dbReference type="Proteomes" id="UP000480854"/>
    </source>
</evidence>
<gene>
    <name evidence="1" type="ORF">DS843_18590</name>
</gene>
<reference evidence="1 2" key="1">
    <citation type="submission" date="2018-07" db="EMBL/GenBank/DDBJ databases">
        <title>Genome sequence of Azospirillum sp. ATCC 49961.</title>
        <authorList>
            <person name="Sant'Anna F.H."/>
            <person name="Baldani J.I."/>
            <person name="Zilli J.E."/>
            <person name="Reis V.M."/>
            <person name="Hartmann A."/>
            <person name="Cruz L."/>
            <person name="de Souza E.M."/>
            <person name="de Oliveira Pedrosa F."/>
            <person name="Passaglia L.M.P."/>
        </authorList>
    </citation>
    <scope>NUCLEOTIDE SEQUENCE [LARGE SCALE GENOMIC DNA]</scope>
    <source>
        <strain evidence="1 2">ATCC 49961</strain>
    </source>
</reference>
<protein>
    <submittedName>
        <fullName evidence="1">Uncharacterized protein</fullName>
    </submittedName>
</protein>
<comment type="caution">
    <text evidence="1">The sequence shown here is derived from an EMBL/GenBank/DDBJ whole genome shotgun (WGS) entry which is preliminary data.</text>
</comment>
<dbReference type="Pfam" id="PF18845">
    <property type="entry name" value="baeRF_family3"/>
    <property type="match status" value="1"/>
</dbReference>
<accession>A0A9W7NHE5</accession>
<dbReference type="EMBL" id="QOKW01000015">
    <property type="protein sequence ID" value="KAA0678764.1"/>
    <property type="molecule type" value="Genomic_DNA"/>
</dbReference>
<keyword evidence="2" id="KW-1185">Reference proteome</keyword>
<proteinExistence type="predicted"/>
<sequence>MFCKNDLERLLTVDAAPAVSIFLPTHIAGRDIRQDVIRLRNLISKAQDELCEKHGLRRPDAEAFLKPASDLLEQGEFWRHMDRGLAIFLAKGVSAIHRVPVEMPEEVTVNSRFTLRPLLPLLADDGTFMILTVTAGRARLFSATRHGIAEEDADLPQGVAEIHAETDYDQNNLHSAPPARHADRTDRGGVSMVKTHNFGEDPEGLRKAHLIEYLGRVGARVRDHLKPFRGPLVLVADEEIQGHLRKDMHLQGLLDDGVVTNPESLEAEELHRRAYAAVKPMFETTRRTALERFNALYGDRSTTERTTTRAEDVMVAAREGRVGVLLVAENDKVWGHFREDYHRAFPLHHETDGAIDLVEHAATETLLRGGEVHVVSKADLPSGASTAAILRF</sequence>
<dbReference type="RefSeq" id="WP_149470357.1">
    <property type="nucleotide sequence ID" value="NZ_QOKW01000015.1"/>
</dbReference>
<dbReference type="AlphaFoldDB" id="A0A9W7NHE5"/>
<dbReference type="Proteomes" id="UP000480854">
    <property type="component" value="Unassembled WGS sequence"/>
</dbReference>
<organism evidence="1 2">
    <name type="scientific">Roseomonas genomospecies 6</name>
    <dbReference type="NCBI Taxonomy" id="214106"/>
    <lineage>
        <taxon>Bacteria</taxon>
        <taxon>Pseudomonadati</taxon>
        <taxon>Pseudomonadota</taxon>
        <taxon>Alphaproteobacteria</taxon>
        <taxon>Acetobacterales</taxon>
        <taxon>Roseomonadaceae</taxon>
        <taxon>Roseomonas</taxon>
    </lineage>
</organism>
<name>A0A9W7NHE5_9PROT</name>
<evidence type="ECO:0000313" key="1">
    <source>
        <dbReference type="EMBL" id="KAA0678764.1"/>
    </source>
</evidence>